<evidence type="ECO:0000256" key="1">
    <source>
        <dbReference type="ARBA" id="ARBA00005165"/>
    </source>
</evidence>
<accession>A0A2J6NMP2</accession>
<feature type="binding site" evidence="9">
    <location>
        <position position="146"/>
    </location>
    <ligand>
        <name>4-amino-2-methyl-5-(diphosphooxymethyl)pyrimidine</name>
        <dbReference type="ChEBI" id="CHEBI:57841"/>
    </ligand>
</feature>
<evidence type="ECO:0000256" key="7">
    <source>
        <dbReference type="ARBA" id="ARBA00047851"/>
    </source>
</evidence>
<proteinExistence type="inferred from homology"/>
<dbReference type="EC" id="2.5.1.3" evidence="9"/>
<feature type="binding site" evidence="9">
    <location>
        <position position="116"/>
    </location>
    <ligand>
        <name>4-amino-2-methyl-5-(diphosphooxymethyl)pyrimidine</name>
        <dbReference type="ChEBI" id="CHEBI:57841"/>
    </ligand>
</feature>
<dbReference type="Proteomes" id="UP000239920">
    <property type="component" value="Unassembled WGS sequence"/>
</dbReference>
<dbReference type="EMBL" id="PNFV01000005">
    <property type="protein sequence ID" value="PMB82590.1"/>
    <property type="molecule type" value="Genomic_DNA"/>
</dbReference>
<keyword evidence="5 9" id="KW-0784">Thiamine biosynthesis</keyword>
<evidence type="ECO:0000256" key="10">
    <source>
        <dbReference type="RuleBase" id="RU003826"/>
    </source>
</evidence>
<feature type="binding site" evidence="9">
    <location>
        <position position="77"/>
    </location>
    <ligand>
        <name>4-amino-2-methyl-5-(diphosphooxymethyl)pyrimidine</name>
        <dbReference type="ChEBI" id="CHEBI:57841"/>
    </ligand>
</feature>
<dbReference type="GO" id="GO:0005737">
    <property type="term" value="C:cytoplasm"/>
    <property type="evidence" value="ECO:0007669"/>
    <property type="project" value="TreeGrafter"/>
</dbReference>
<sequence>MKFNPKILRVYLVGGTQDVDNDPERFLHDVEIALQAGVTAFQYREKDGSQLNRAATLKMASLLRELTHQYHVPYFIDDDEELALQVGADGVHVGQKDQRIETVIQRAGGQLMIGYSCNTTDEIAKANQLPEVDYVGVGPVFPTSSKADADPALGLSELTRLNTVSHHPVVAIGGISHANLAATLKAGVAGVAVISMILGSSDITGTVKKMCAAYEKN</sequence>
<feature type="binding site" evidence="9">
    <location>
        <position position="78"/>
    </location>
    <ligand>
        <name>Mg(2+)</name>
        <dbReference type="ChEBI" id="CHEBI:18420"/>
    </ligand>
</feature>
<dbReference type="RefSeq" id="WP_104688835.1">
    <property type="nucleotide sequence ID" value="NZ_JBKTHY010000002.1"/>
</dbReference>
<feature type="domain" description="Thiamine phosphate synthase/TenI" evidence="12">
    <location>
        <begin position="11"/>
        <end position="197"/>
    </location>
</feature>
<dbReference type="GO" id="GO:0009228">
    <property type="term" value="P:thiamine biosynthetic process"/>
    <property type="evidence" value="ECO:0007669"/>
    <property type="project" value="UniProtKB-KW"/>
</dbReference>
<dbReference type="GO" id="GO:0004789">
    <property type="term" value="F:thiamine-phosphate diphosphorylase activity"/>
    <property type="evidence" value="ECO:0007669"/>
    <property type="project" value="UniProtKB-UniRule"/>
</dbReference>
<evidence type="ECO:0000256" key="11">
    <source>
        <dbReference type="RuleBase" id="RU004253"/>
    </source>
</evidence>
<keyword evidence="4 9" id="KW-0460">Magnesium</keyword>
<dbReference type="InterPro" id="IPR036206">
    <property type="entry name" value="ThiamineP_synth_sf"/>
</dbReference>
<evidence type="ECO:0000256" key="2">
    <source>
        <dbReference type="ARBA" id="ARBA00022679"/>
    </source>
</evidence>
<dbReference type="OrthoDB" id="9812206at2"/>
<comment type="catalytic activity">
    <reaction evidence="6 9 10">
        <text>4-methyl-5-(2-phosphooxyethyl)-thiazole + 4-amino-2-methyl-5-(diphosphooxymethyl)pyrimidine + H(+) = thiamine phosphate + diphosphate</text>
        <dbReference type="Rhea" id="RHEA:22328"/>
        <dbReference type="ChEBI" id="CHEBI:15378"/>
        <dbReference type="ChEBI" id="CHEBI:33019"/>
        <dbReference type="ChEBI" id="CHEBI:37575"/>
        <dbReference type="ChEBI" id="CHEBI:57841"/>
        <dbReference type="ChEBI" id="CHEBI:58296"/>
        <dbReference type="EC" id="2.5.1.3"/>
    </reaction>
</comment>
<feature type="binding site" evidence="9">
    <location>
        <position position="97"/>
    </location>
    <ligand>
        <name>Mg(2+)</name>
        <dbReference type="ChEBI" id="CHEBI:18420"/>
    </ligand>
</feature>
<comment type="cofactor">
    <cofactor evidence="9">
        <name>Mg(2+)</name>
        <dbReference type="ChEBI" id="CHEBI:18420"/>
    </cofactor>
    <text evidence="9">Binds 1 Mg(2+) ion per subunit.</text>
</comment>
<dbReference type="PANTHER" id="PTHR20857">
    <property type="entry name" value="THIAMINE-PHOSPHATE PYROPHOSPHORYLASE"/>
    <property type="match status" value="1"/>
</dbReference>
<dbReference type="NCBIfam" id="TIGR00693">
    <property type="entry name" value="thiE"/>
    <property type="match status" value="1"/>
</dbReference>
<dbReference type="InterPro" id="IPR022998">
    <property type="entry name" value="ThiamineP_synth_TenI"/>
</dbReference>
<dbReference type="HAMAP" id="MF_00097">
    <property type="entry name" value="TMP_synthase"/>
    <property type="match status" value="1"/>
</dbReference>
<dbReference type="UniPathway" id="UPA00060">
    <property type="reaction ID" value="UER00141"/>
</dbReference>
<dbReference type="Pfam" id="PF02581">
    <property type="entry name" value="TMP-TENI"/>
    <property type="match status" value="1"/>
</dbReference>
<feature type="binding site" evidence="9">
    <location>
        <begin position="194"/>
        <end position="195"/>
    </location>
    <ligand>
        <name>2-[(2R,5Z)-2-carboxy-4-methylthiazol-5(2H)-ylidene]ethyl phosphate</name>
        <dbReference type="ChEBI" id="CHEBI:62899"/>
    </ligand>
</feature>
<evidence type="ECO:0000256" key="5">
    <source>
        <dbReference type="ARBA" id="ARBA00022977"/>
    </source>
</evidence>
<reference evidence="13 14" key="1">
    <citation type="submission" date="2017-09" db="EMBL/GenBank/DDBJ databases">
        <title>Bacterial strain isolated from the female urinary microbiota.</title>
        <authorList>
            <person name="Thomas-White K."/>
            <person name="Kumar N."/>
            <person name="Forster S."/>
            <person name="Putonti C."/>
            <person name="Lawley T."/>
            <person name="Wolfe A.J."/>
        </authorList>
    </citation>
    <scope>NUCLEOTIDE SEQUENCE [LARGE SCALE GENOMIC DNA]</scope>
    <source>
        <strain evidence="13 14">UMB0683</strain>
    </source>
</reference>
<gene>
    <name evidence="9 13" type="primary">thiE</name>
    <name evidence="13" type="ORF">CK797_05260</name>
</gene>
<dbReference type="InterPro" id="IPR013785">
    <property type="entry name" value="Aldolase_TIM"/>
</dbReference>
<dbReference type="AlphaFoldDB" id="A0A2J6NMP2"/>
<evidence type="ECO:0000256" key="9">
    <source>
        <dbReference type="HAMAP-Rule" id="MF_00097"/>
    </source>
</evidence>
<organism evidence="13 14">
    <name type="scientific">Limosilactobacillus pontis</name>
    <dbReference type="NCBI Taxonomy" id="35787"/>
    <lineage>
        <taxon>Bacteria</taxon>
        <taxon>Bacillati</taxon>
        <taxon>Bacillota</taxon>
        <taxon>Bacilli</taxon>
        <taxon>Lactobacillales</taxon>
        <taxon>Lactobacillaceae</taxon>
        <taxon>Limosilactobacillus</taxon>
    </lineage>
</organism>
<dbReference type="GO" id="GO:0009229">
    <property type="term" value="P:thiamine diphosphate biosynthetic process"/>
    <property type="evidence" value="ECO:0007669"/>
    <property type="project" value="UniProtKB-UniRule"/>
</dbReference>
<comment type="catalytic activity">
    <reaction evidence="7 9 10">
        <text>2-(2-carboxy-4-methylthiazol-5-yl)ethyl phosphate + 4-amino-2-methyl-5-(diphosphooxymethyl)pyrimidine + 2 H(+) = thiamine phosphate + CO2 + diphosphate</text>
        <dbReference type="Rhea" id="RHEA:47848"/>
        <dbReference type="ChEBI" id="CHEBI:15378"/>
        <dbReference type="ChEBI" id="CHEBI:16526"/>
        <dbReference type="ChEBI" id="CHEBI:33019"/>
        <dbReference type="ChEBI" id="CHEBI:37575"/>
        <dbReference type="ChEBI" id="CHEBI:57841"/>
        <dbReference type="ChEBI" id="CHEBI:62890"/>
        <dbReference type="EC" id="2.5.1.3"/>
    </reaction>
</comment>
<evidence type="ECO:0000256" key="4">
    <source>
        <dbReference type="ARBA" id="ARBA00022842"/>
    </source>
</evidence>
<comment type="similarity">
    <text evidence="9 10">Belongs to the thiamine-phosphate synthase family.</text>
</comment>
<comment type="catalytic activity">
    <reaction evidence="8 9 10">
        <text>2-[(2R,5Z)-2-carboxy-4-methylthiazol-5(2H)-ylidene]ethyl phosphate + 4-amino-2-methyl-5-(diphosphooxymethyl)pyrimidine + 2 H(+) = thiamine phosphate + CO2 + diphosphate</text>
        <dbReference type="Rhea" id="RHEA:47844"/>
        <dbReference type="ChEBI" id="CHEBI:15378"/>
        <dbReference type="ChEBI" id="CHEBI:16526"/>
        <dbReference type="ChEBI" id="CHEBI:33019"/>
        <dbReference type="ChEBI" id="CHEBI:37575"/>
        <dbReference type="ChEBI" id="CHEBI:57841"/>
        <dbReference type="ChEBI" id="CHEBI:62899"/>
        <dbReference type="EC" id="2.5.1.3"/>
    </reaction>
</comment>
<dbReference type="CDD" id="cd00564">
    <property type="entry name" value="TMP_TenI"/>
    <property type="match status" value="1"/>
</dbReference>
<keyword evidence="3 9" id="KW-0479">Metal-binding</keyword>
<comment type="function">
    <text evidence="9">Condenses 4-methyl-5-(beta-hydroxyethyl)thiazole monophosphate (THZ-P) and 2-methyl-4-amino-5-hydroxymethyl pyrimidine pyrophosphate (HMP-PP) to form thiamine monophosphate (TMP).</text>
</comment>
<name>A0A2J6NMP2_9LACO</name>
<dbReference type="Gene3D" id="3.20.20.70">
    <property type="entry name" value="Aldolase class I"/>
    <property type="match status" value="1"/>
</dbReference>
<evidence type="ECO:0000313" key="13">
    <source>
        <dbReference type="EMBL" id="PMB82590.1"/>
    </source>
</evidence>
<evidence type="ECO:0000256" key="6">
    <source>
        <dbReference type="ARBA" id="ARBA00047334"/>
    </source>
</evidence>
<comment type="pathway">
    <text evidence="1 9 11">Cofactor biosynthesis; thiamine diphosphate biosynthesis; thiamine phosphate from 4-amino-2-methyl-5-diphosphomethylpyrimidine and 4-methyl-5-(2-phosphoethyl)-thiazole: step 1/1.</text>
</comment>
<evidence type="ECO:0000259" key="12">
    <source>
        <dbReference type="Pfam" id="PF02581"/>
    </source>
</evidence>
<evidence type="ECO:0000256" key="3">
    <source>
        <dbReference type="ARBA" id="ARBA00022723"/>
    </source>
</evidence>
<feature type="binding site" evidence="9">
    <location>
        <position position="174"/>
    </location>
    <ligand>
        <name>2-[(2R,5Z)-2-carboxy-4-methylthiazol-5(2H)-ylidene]ethyl phosphate</name>
        <dbReference type="ChEBI" id="CHEBI:62899"/>
    </ligand>
</feature>
<dbReference type="FunFam" id="3.20.20.70:FF:000096">
    <property type="entry name" value="Thiamine-phosphate synthase"/>
    <property type="match status" value="1"/>
</dbReference>
<evidence type="ECO:0000313" key="14">
    <source>
        <dbReference type="Proteomes" id="UP000239920"/>
    </source>
</evidence>
<keyword evidence="2 9" id="KW-0808">Transferase</keyword>
<feature type="binding site" evidence="9">
    <location>
        <begin position="42"/>
        <end position="46"/>
    </location>
    <ligand>
        <name>4-amino-2-methyl-5-(diphosphooxymethyl)pyrimidine</name>
        <dbReference type="ChEBI" id="CHEBI:57841"/>
    </ligand>
</feature>
<dbReference type="InterPro" id="IPR034291">
    <property type="entry name" value="TMP_synthase"/>
</dbReference>
<evidence type="ECO:0000256" key="8">
    <source>
        <dbReference type="ARBA" id="ARBA00047883"/>
    </source>
</evidence>
<dbReference type="SUPFAM" id="SSF51391">
    <property type="entry name" value="Thiamin phosphate synthase"/>
    <property type="match status" value="1"/>
</dbReference>
<feature type="binding site" evidence="9">
    <location>
        <begin position="143"/>
        <end position="145"/>
    </location>
    <ligand>
        <name>2-[(2R,5Z)-2-carboxy-4-methylthiazol-5(2H)-ylidene]ethyl phosphate</name>
        <dbReference type="ChEBI" id="CHEBI:62899"/>
    </ligand>
</feature>
<dbReference type="PANTHER" id="PTHR20857:SF15">
    <property type="entry name" value="THIAMINE-PHOSPHATE SYNTHASE"/>
    <property type="match status" value="1"/>
</dbReference>
<dbReference type="GO" id="GO:0000287">
    <property type="term" value="F:magnesium ion binding"/>
    <property type="evidence" value="ECO:0007669"/>
    <property type="project" value="UniProtKB-UniRule"/>
</dbReference>
<protein>
    <recommendedName>
        <fullName evidence="9">Thiamine-phosphate synthase</fullName>
        <shortName evidence="9">TP synthase</shortName>
        <shortName evidence="9">TPS</shortName>
        <ecNumber evidence="9">2.5.1.3</ecNumber>
    </recommendedName>
    <alternativeName>
        <fullName evidence="9">Thiamine-phosphate pyrophosphorylase</fullName>
        <shortName evidence="9">TMP pyrophosphorylase</shortName>
        <shortName evidence="9">TMP-PPase</shortName>
    </alternativeName>
</protein>
<comment type="caution">
    <text evidence="13">The sequence shown here is derived from an EMBL/GenBank/DDBJ whole genome shotgun (WGS) entry which is preliminary data.</text>
</comment>